<protein>
    <submittedName>
        <fullName evidence="2">Uncharacterized protein</fullName>
    </submittedName>
</protein>
<organism evidence="2 3">
    <name type="scientific">Exophiala viscosa</name>
    <dbReference type="NCBI Taxonomy" id="2486360"/>
    <lineage>
        <taxon>Eukaryota</taxon>
        <taxon>Fungi</taxon>
        <taxon>Dikarya</taxon>
        <taxon>Ascomycota</taxon>
        <taxon>Pezizomycotina</taxon>
        <taxon>Eurotiomycetes</taxon>
        <taxon>Chaetothyriomycetidae</taxon>
        <taxon>Chaetothyriales</taxon>
        <taxon>Herpotrichiellaceae</taxon>
        <taxon>Exophiala</taxon>
    </lineage>
</organism>
<accession>A0AAN6E7E3</accession>
<reference evidence="2" key="1">
    <citation type="journal article" date="2022" name="bioRxiv">
        <title>Deciphering the potential niche of two novel black yeast fungi from a biological soil crust based on their genomes, phenotypes, and melanin regulation.</title>
        <authorList>
            <consortium name="DOE Joint Genome Institute"/>
            <person name="Carr E.C."/>
            <person name="Barton Q."/>
            <person name="Grambo S."/>
            <person name="Sullivan M."/>
            <person name="Renfro C.M."/>
            <person name="Kuo A."/>
            <person name="Pangilinan J."/>
            <person name="Lipzen A."/>
            <person name="Keymanesh K."/>
            <person name="Savage E."/>
            <person name="Barry K."/>
            <person name="Grigoriev I.V."/>
            <person name="Riekhof W.R."/>
            <person name="Harris S.S."/>
        </authorList>
    </citation>
    <scope>NUCLEOTIDE SEQUENCE</scope>
    <source>
        <strain evidence="2">JF 03-4F</strain>
    </source>
</reference>
<dbReference type="EMBL" id="MU404350">
    <property type="protein sequence ID" value="KAI1618587.1"/>
    <property type="molecule type" value="Genomic_DNA"/>
</dbReference>
<feature type="compositionally biased region" description="Polar residues" evidence="1">
    <location>
        <begin position="103"/>
        <end position="119"/>
    </location>
</feature>
<gene>
    <name evidence="2" type="ORF">EDD36DRAFT_36044</name>
</gene>
<dbReference type="Proteomes" id="UP001203852">
    <property type="component" value="Unassembled WGS sequence"/>
</dbReference>
<sequence length="221" mass="23630">MPAAHPTKSASTSAKSKELDVVTNEALLHHDEASRLAKSWLASAYSSDDNEEEQDDFEKTLAKNSGQYSETGGLGYQEPTNSSGAATRGTDPATAFLRKQLLGRSQRTTGHNQHTSARPQSRRGAPKRDDSDDEDEGRSGLGRGKGKAGKNRPAETKTPKIASPNNPANHADTRADAGEGQQETTVPAPKAAKKRGSSYLDEVLASRAAKKKKKFNKDSAD</sequence>
<name>A0AAN6E7E3_9EURO</name>
<evidence type="ECO:0000313" key="3">
    <source>
        <dbReference type="Proteomes" id="UP001203852"/>
    </source>
</evidence>
<evidence type="ECO:0000313" key="2">
    <source>
        <dbReference type="EMBL" id="KAI1618587.1"/>
    </source>
</evidence>
<evidence type="ECO:0000256" key="1">
    <source>
        <dbReference type="SAM" id="MobiDB-lite"/>
    </source>
</evidence>
<feature type="region of interest" description="Disordered" evidence="1">
    <location>
        <begin position="45"/>
        <end position="199"/>
    </location>
</feature>
<proteinExistence type="predicted"/>
<comment type="caution">
    <text evidence="2">The sequence shown here is derived from an EMBL/GenBank/DDBJ whole genome shotgun (WGS) entry which is preliminary data.</text>
</comment>
<dbReference type="AlphaFoldDB" id="A0AAN6E7E3"/>
<keyword evidence="3" id="KW-1185">Reference proteome</keyword>